<feature type="compositionally biased region" description="Acidic residues" evidence="1">
    <location>
        <begin position="535"/>
        <end position="551"/>
    </location>
</feature>
<feature type="region of interest" description="Disordered" evidence="1">
    <location>
        <begin position="523"/>
        <end position="579"/>
    </location>
</feature>
<comment type="caution">
    <text evidence="2">The sequence shown here is derived from an EMBL/GenBank/DDBJ whole genome shotgun (WGS) entry which is preliminary data.</text>
</comment>
<dbReference type="SUPFAM" id="SSF56112">
    <property type="entry name" value="Protein kinase-like (PK-like)"/>
    <property type="match status" value="1"/>
</dbReference>
<sequence length="1313" mass="145028">MPALISNSTSHTVANPDQQDDQIRRFGLSESQMHRFGGILRTMNLEAIPILASNVRQFGHHDTGIVSSETSCDSASTPCRIVDQPLCGSFNIVFTLEFDDGIKWMLKISANGHRFDSVAAAALISEARTMQLLKKETTIPVPTVYAFDASSHNRLNSPFILMERIDGQPLYKGWFDDDIPKAYLEHFRVKALQSLAEAMVQLNKFTLNRGGALEFDSAGRPVGLRGAKVVDAIAMCNRRVRVEDGSAATQDDTNHYDHDDIDESDEIQNTDNKNEVCDGYKKSEKDRNNENGDDNDEDIICEKGPFKCPKSAFLSDLDRCDTYCKDDEYLQGCYKALRMFIDLAFSNSDDRGRRFVLNHPDLDVQNVLVGEDGTLRGLIDWDGVASVPREIGCAQYPLWLMRDWVPYYYLYDIREGKTDDDAGYEESSPAELASYRAMYAQFMEKEMEHQTGGPNQPTTFGTLPKQEAQLTRRSLVMRDLGLAASSPFLTTDILCHILYQIEQVTEPKWEDLDLGGDSHSLCSSKMAVDSSSGTNDDDDSDSDEEEPEVEATDAPSDALRPTEAVASVDRADEGAAVSGRGLPQAMAKVTDCSLGVPQCDNGPQTSSKVCQTEAEELEMEQDINVASNSRPLCWGRRLVCFGCNTIEKGLRRIVKIGHVLEDSIDEVAEVLAEVELRNSYNTERPEERKPEQNMEFVGHEQLRKSRHLKVAKMERDEDICSNQSVVGPEQIQDIASHRALSELQETLSTRDRIEPDQNDEAALIQHKIELQDIPARKAELISGKTERSKAKHLTKKAATKDEMQVWDHIAFVVSSHGISLEQLRMNEHVIARCVVDTLQKKEKQAEDLVENHTTESAEQDGMHSTEKPDKTLLRDALKKAKGKVDVPLGASKAIIADITGSKRRKSRARKGPLEKTVFPTEMSVPILNDEPESSTAILSSSQPQAGLSVARNSRTLKRKGERKGKKKLVETEGERNSLGLGNKDPSSSRLPSHTTLSNGFVSARQPEMSSIGHELASESVSGQNILNPNDEALQATSEAVATLSSQPQSTSEELSRPDKTSSGLQALCSFGTSCLKRIFSSRKKFEDDDGIPTPESSVNGGSDGDSEGSESCKSSATSLSDDEMDLVSNSTTKEDNNEAFGMGVIPTSENSDGERNSMDVSEDLGKNQVKKKTSSRKDSSFAGSLGRVDRASKTYLTRRVHASCSGKSVGSNGSSNSVKANDKALYEDDYLDMELPHDRKNGLATRTGNEGEDGAENDGDGESCGDDEKNESTFRDDGEFRSRNIFNLLGMDKLDEPRLLRMQEGFLKLLEQY</sequence>
<feature type="compositionally biased region" description="Polar residues" evidence="1">
    <location>
        <begin position="1034"/>
        <end position="1052"/>
    </location>
</feature>
<feature type="region of interest" description="Disordered" evidence="1">
    <location>
        <begin position="1232"/>
        <end position="1276"/>
    </location>
</feature>
<dbReference type="PANTHER" id="PTHR21310">
    <property type="entry name" value="AMINOGLYCOSIDE PHOSPHOTRANSFERASE-RELATED-RELATED"/>
    <property type="match status" value="1"/>
</dbReference>
<feature type="compositionally biased region" description="Acidic residues" evidence="1">
    <location>
        <begin position="1250"/>
        <end position="1265"/>
    </location>
</feature>
<dbReference type="EMBL" id="CAJPDT010000014">
    <property type="protein sequence ID" value="CAF9914988.1"/>
    <property type="molecule type" value="Genomic_DNA"/>
</dbReference>
<evidence type="ECO:0008006" key="4">
    <source>
        <dbReference type="Google" id="ProtNLM"/>
    </source>
</evidence>
<accession>A0A8H3EZZ2</accession>
<gene>
    <name evidence="2" type="ORF">IMSHALPRED_002301</name>
</gene>
<feature type="compositionally biased region" description="Basic and acidic residues" evidence="1">
    <location>
        <begin position="1266"/>
        <end position="1276"/>
    </location>
</feature>
<feature type="region of interest" description="Disordered" evidence="1">
    <location>
        <begin position="845"/>
        <end position="869"/>
    </location>
</feature>
<dbReference type="Gene3D" id="3.30.200.20">
    <property type="entry name" value="Phosphorylase Kinase, domain 1"/>
    <property type="match status" value="1"/>
</dbReference>
<dbReference type="InterPro" id="IPR051678">
    <property type="entry name" value="AGP_Transferase"/>
</dbReference>
<feature type="compositionally biased region" description="Acidic residues" evidence="1">
    <location>
        <begin position="259"/>
        <end position="268"/>
    </location>
</feature>
<evidence type="ECO:0000313" key="3">
    <source>
        <dbReference type="Proteomes" id="UP000664534"/>
    </source>
</evidence>
<feature type="compositionally biased region" description="Low complexity" evidence="1">
    <location>
        <begin position="1109"/>
        <end position="1118"/>
    </location>
</feature>
<dbReference type="PANTHER" id="PTHR21310:SF51">
    <property type="entry name" value="AMINOGLYCOSIDE PHOSPHOTRANSFERASE DOMAIN-CONTAINING PROTEIN"/>
    <property type="match status" value="1"/>
</dbReference>
<organism evidence="2 3">
    <name type="scientific">Imshaugia aleurites</name>
    <dbReference type="NCBI Taxonomy" id="172621"/>
    <lineage>
        <taxon>Eukaryota</taxon>
        <taxon>Fungi</taxon>
        <taxon>Dikarya</taxon>
        <taxon>Ascomycota</taxon>
        <taxon>Pezizomycotina</taxon>
        <taxon>Lecanoromycetes</taxon>
        <taxon>OSLEUM clade</taxon>
        <taxon>Lecanoromycetidae</taxon>
        <taxon>Lecanorales</taxon>
        <taxon>Lecanorineae</taxon>
        <taxon>Parmeliaceae</taxon>
        <taxon>Imshaugia</taxon>
    </lineage>
</organism>
<keyword evidence="3" id="KW-1185">Reference proteome</keyword>
<dbReference type="OrthoDB" id="2831558at2759"/>
<feature type="region of interest" description="Disordered" evidence="1">
    <location>
        <begin position="956"/>
        <end position="1063"/>
    </location>
</feature>
<feature type="compositionally biased region" description="Polar residues" evidence="1">
    <location>
        <begin position="984"/>
        <end position="1000"/>
    </location>
</feature>
<name>A0A8H3EZZ2_9LECA</name>
<proteinExistence type="predicted"/>
<evidence type="ECO:0000256" key="1">
    <source>
        <dbReference type="SAM" id="MobiDB-lite"/>
    </source>
</evidence>
<feature type="region of interest" description="Disordered" evidence="1">
    <location>
        <begin position="1083"/>
        <end position="1187"/>
    </location>
</feature>
<feature type="compositionally biased region" description="Basic residues" evidence="1">
    <location>
        <begin position="956"/>
        <end position="966"/>
    </location>
</feature>
<dbReference type="InterPro" id="IPR011009">
    <property type="entry name" value="Kinase-like_dom_sf"/>
</dbReference>
<feature type="region of interest" description="Disordered" evidence="1">
    <location>
        <begin position="244"/>
        <end position="296"/>
    </location>
</feature>
<feature type="compositionally biased region" description="Polar residues" evidence="1">
    <location>
        <begin position="1018"/>
        <end position="1027"/>
    </location>
</feature>
<feature type="compositionally biased region" description="Basic and acidic residues" evidence="1">
    <location>
        <begin position="272"/>
        <end position="290"/>
    </location>
</feature>
<reference evidence="2" key="1">
    <citation type="submission" date="2021-03" db="EMBL/GenBank/DDBJ databases">
        <authorList>
            <person name="Tagirdzhanova G."/>
        </authorList>
    </citation>
    <scope>NUCLEOTIDE SEQUENCE</scope>
</reference>
<evidence type="ECO:0000313" key="2">
    <source>
        <dbReference type="EMBL" id="CAF9914988.1"/>
    </source>
</evidence>
<protein>
    <recommendedName>
        <fullName evidence="4">Aminoglycoside phosphotransferase domain-containing protein</fullName>
    </recommendedName>
</protein>
<dbReference type="Proteomes" id="UP000664534">
    <property type="component" value="Unassembled WGS sequence"/>
</dbReference>